<evidence type="ECO:0000256" key="2">
    <source>
        <dbReference type="ARBA" id="ARBA00022670"/>
    </source>
</evidence>
<evidence type="ECO:0000256" key="3">
    <source>
        <dbReference type="ARBA" id="ARBA00022825"/>
    </source>
</evidence>
<dbReference type="Gene3D" id="3.40.50.200">
    <property type="entry name" value="Peptidase S8/S53 domain"/>
    <property type="match status" value="1"/>
</dbReference>
<dbReference type="GO" id="GO:0006508">
    <property type="term" value="P:proteolysis"/>
    <property type="evidence" value="ECO:0007669"/>
    <property type="project" value="UniProtKB-KW"/>
</dbReference>
<accession>A0A914YJX5</accession>
<organism evidence="6 7">
    <name type="scientific">Panagrolaimus superbus</name>
    <dbReference type="NCBI Taxonomy" id="310955"/>
    <lineage>
        <taxon>Eukaryota</taxon>
        <taxon>Metazoa</taxon>
        <taxon>Ecdysozoa</taxon>
        <taxon>Nematoda</taxon>
        <taxon>Chromadorea</taxon>
        <taxon>Rhabditida</taxon>
        <taxon>Tylenchina</taxon>
        <taxon>Panagrolaimomorpha</taxon>
        <taxon>Panagrolaimoidea</taxon>
        <taxon>Panagrolaimidae</taxon>
        <taxon>Panagrolaimus</taxon>
    </lineage>
</organism>
<dbReference type="PANTHER" id="PTHR43806">
    <property type="entry name" value="PEPTIDASE S8"/>
    <property type="match status" value="1"/>
</dbReference>
<dbReference type="AlphaFoldDB" id="A0A914YJX5"/>
<protein>
    <submittedName>
        <fullName evidence="7">Peptidase S8/S53 domain-containing protein</fullName>
    </submittedName>
</protein>
<evidence type="ECO:0000256" key="4">
    <source>
        <dbReference type="PROSITE-ProRule" id="PRU01240"/>
    </source>
</evidence>
<sequence length="157" mass="17152">MKELVEKYGVIIVKSAGNNGPIYSSINNIPQKIHEIIFVIGSCDTSERVETNLHKNIKNNLPSISLFSSQGPLTTNGSTGVTFLAPGYGIIEKSKYFSDNNPAVYNATSMSAPNAAGAIACLISGFKANNILITPFKLKFLWLIRLFFYPKKIVAIH</sequence>
<comment type="similarity">
    <text evidence="1 4">Belongs to the peptidase S8 family.</text>
</comment>
<dbReference type="InterPro" id="IPR036852">
    <property type="entry name" value="Peptidase_S8/S53_dom_sf"/>
</dbReference>
<dbReference type="GO" id="GO:0005829">
    <property type="term" value="C:cytosol"/>
    <property type="evidence" value="ECO:0007669"/>
    <property type="project" value="TreeGrafter"/>
</dbReference>
<keyword evidence="3" id="KW-0378">Hydrolase</keyword>
<reference evidence="7" key="1">
    <citation type="submission" date="2022-11" db="UniProtKB">
        <authorList>
            <consortium name="WormBaseParasite"/>
        </authorList>
    </citation>
    <scope>IDENTIFICATION</scope>
</reference>
<keyword evidence="3" id="KW-0720">Serine protease</keyword>
<dbReference type="PANTHER" id="PTHR43806:SF14">
    <property type="entry name" value="TRIPEPTIDYL-PEPTIDASE 2"/>
    <property type="match status" value="1"/>
</dbReference>
<keyword evidence="2" id="KW-0645">Protease</keyword>
<dbReference type="InterPro" id="IPR050131">
    <property type="entry name" value="Peptidase_S8_subtilisin-like"/>
</dbReference>
<dbReference type="Proteomes" id="UP000887577">
    <property type="component" value="Unplaced"/>
</dbReference>
<dbReference type="WBParaSite" id="PSU_v2.g1917.t1">
    <property type="protein sequence ID" value="PSU_v2.g1917.t1"/>
    <property type="gene ID" value="PSU_v2.g1917"/>
</dbReference>
<dbReference type="Pfam" id="PF00082">
    <property type="entry name" value="Peptidase_S8"/>
    <property type="match status" value="1"/>
</dbReference>
<evidence type="ECO:0000256" key="1">
    <source>
        <dbReference type="ARBA" id="ARBA00011073"/>
    </source>
</evidence>
<feature type="domain" description="Peptidase S8/S53" evidence="5">
    <location>
        <begin position="7"/>
        <end position="133"/>
    </location>
</feature>
<dbReference type="GO" id="GO:0008240">
    <property type="term" value="F:tripeptidyl-peptidase activity"/>
    <property type="evidence" value="ECO:0007669"/>
    <property type="project" value="TreeGrafter"/>
</dbReference>
<evidence type="ECO:0000259" key="5">
    <source>
        <dbReference type="Pfam" id="PF00082"/>
    </source>
</evidence>
<dbReference type="InterPro" id="IPR000209">
    <property type="entry name" value="Peptidase_S8/S53_dom"/>
</dbReference>
<dbReference type="PROSITE" id="PS51892">
    <property type="entry name" value="SUBTILASE"/>
    <property type="match status" value="1"/>
</dbReference>
<dbReference type="GO" id="GO:0004252">
    <property type="term" value="F:serine-type endopeptidase activity"/>
    <property type="evidence" value="ECO:0007669"/>
    <property type="project" value="InterPro"/>
</dbReference>
<name>A0A914YJX5_9BILA</name>
<keyword evidence="6" id="KW-1185">Reference proteome</keyword>
<proteinExistence type="inferred from homology"/>
<evidence type="ECO:0000313" key="7">
    <source>
        <dbReference type="WBParaSite" id="PSU_v2.g1917.t1"/>
    </source>
</evidence>
<dbReference type="SUPFAM" id="SSF52743">
    <property type="entry name" value="Subtilisin-like"/>
    <property type="match status" value="1"/>
</dbReference>
<comment type="caution">
    <text evidence="4">Lacks conserved residue(s) required for the propagation of feature annotation.</text>
</comment>
<evidence type="ECO:0000313" key="6">
    <source>
        <dbReference type="Proteomes" id="UP000887577"/>
    </source>
</evidence>